<evidence type="ECO:0000313" key="2">
    <source>
        <dbReference type="Proteomes" id="UP000321168"/>
    </source>
</evidence>
<gene>
    <name evidence="1" type="ORF">FRX97_01855</name>
</gene>
<comment type="caution">
    <text evidence="1">The sequence shown here is derived from an EMBL/GenBank/DDBJ whole genome shotgun (WGS) entry which is preliminary data.</text>
</comment>
<dbReference type="RefSeq" id="WP_147012788.1">
    <property type="nucleotide sequence ID" value="NZ_VORB01000001.1"/>
</dbReference>
<sequence length="292" mass="33759">MKQIAIVTEDRYQEIIEGNPYHENILKEERALQVEFEQQHCLVKRVSWSNPEVDWTQFDLVLIRSTWDYFYRHQEFTNWLQSIDGAARIVNPTETILWNMDKRYLFDLQQLGISIPQTVLLEKGSNRLLKNQIKSFPGEYFILKPTIAGAAKNTFKLSKFQPLSGEIETLLAEEDFLLQEFLDSVESHGEYSLVYINGDLTHCILKKAKAGDFRVQDDFGGSIHLVEPSPELKEFGDKVINLNPKSSLYARVDVCIDNQGNFCLTELELIEPELWFRLNQNAAKKLVAKILA</sequence>
<dbReference type="OrthoDB" id="3373978at2"/>
<dbReference type="AlphaFoldDB" id="A0A5C6VKW5"/>
<organism evidence="1 2">
    <name type="scientific">Luteibaculum oceani</name>
    <dbReference type="NCBI Taxonomy" id="1294296"/>
    <lineage>
        <taxon>Bacteria</taxon>
        <taxon>Pseudomonadati</taxon>
        <taxon>Bacteroidota</taxon>
        <taxon>Flavobacteriia</taxon>
        <taxon>Flavobacteriales</taxon>
        <taxon>Luteibaculaceae</taxon>
        <taxon>Luteibaculum</taxon>
    </lineage>
</organism>
<proteinExistence type="predicted"/>
<evidence type="ECO:0008006" key="3">
    <source>
        <dbReference type="Google" id="ProtNLM"/>
    </source>
</evidence>
<accession>A0A5C6VKW5</accession>
<dbReference type="PANTHER" id="PTHR39217:SF1">
    <property type="entry name" value="GLUTATHIONE SYNTHETASE"/>
    <property type="match status" value="1"/>
</dbReference>
<protein>
    <recommendedName>
        <fullName evidence="3">Prokaryotic glutathione synthetase ATP-binding domain-containing protein</fullName>
    </recommendedName>
</protein>
<dbReference type="InterPro" id="IPR053191">
    <property type="entry name" value="DcsG_Biosynth_Enzyme"/>
</dbReference>
<dbReference type="PANTHER" id="PTHR39217">
    <property type="match status" value="1"/>
</dbReference>
<name>A0A5C6VKW5_9FLAO</name>
<reference evidence="1 2" key="1">
    <citation type="submission" date="2019-08" db="EMBL/GenBank/DDBJ databases">
        <title>Genome of Luteibaculum oceani JCM 18817.</title>
        <authorList>
            <person name="Bowman J.P."/>
        </authorList>
    </citation>
    <scope>NUCLEOTIDE SEQUENCE [LARGE SCALE GENOMIC DNA]</scope>
    <source>
        <strain evidence="1 2">JCM 18817</strain>
    </source>
</reference>
<evidence type="ECO:0000313" key="1">
    <source>
        <dbReference type="EMBL" id="TXC85394.1"/>
    </source>
</evidence>
<keyword evidence="2" id="KW-1185">Reference proteome</keyword>
<dbReference type="Proteomes" id="UP000321168">
    <property type="component" value="Unassembled WGS sequence"/>
</dbReference>
<dbReference type="SUPFAM" id="SSF56059">
    <property type="entry name" value="Glutathione synthetase ATP-binding domain-like"/>
    <property type="match status" value="1"/>
</dbReference>
<dbReference type="EMBL" id="VORB01000001">
    <property type="protein sequence ID" value="TXC85394.1"/>
    <property type="molecule type" value="Genomic_DNA"/>
</dbReference>
<dbReference type="Gene3D" id="3.30.470.20">
    <property type="entry name" value="ATP-grasp fold, B domain"/>
    <property type="match status" value="1"/>
</dbReference>